<keyword evidence="1" id="KW-0963">Cytoplasm</keyword>
<dbReference type="PROSITE" id="PS01296">
    <property type="entry name" value="RSMI"/>
    <property type="match status" value="1"/>
</dbReference>
<dbReference type="SUPFAM" id="SSF53790">
    <property type="entry name" value="Tetrapyrrole methylase"/>
    <property type="match status" value="1"/>
</dbReference>
<feature type="domain" description="Tetrapyrrole methylase" evidence="6">
    <location>
        <begin position="28"/>
        <end position="221"/>
    </location>
</feature>
<dbReference type="InterPro" id="IPR018063">
    <property type="entry name" value="SAM_MeTrfase_RsmI_CS"/>
</dbReference>
<dbReference type="Gene3D" id="3.40.1010.10">
    <property type="entry name" value="Cobalt-precorrin-4 Transmethylase, Domain 1"/>
    <property type="match status" value="1"/>
</dbReference>
<dbReference type="GO" id="GO:0008168">
    <property type="term" value="F:methyltransferase activity"/>
    <property type="evidence" value="ECO:0007669"/>
    <property type="project" value="UniProtKB-KW"/>
</dbReference>
<organism evidence="8">
    <name type="scientific">hydrothermal vent metagenome</name>
    <dbReference type="NCBI Taxonomy" id="652676"/>
    <lineage>
        <taxon>unclassified sequences</taxon>
        <taxon>metagenomes</taxon>
        <taxon>ecological metagenomes</taxon>
    </lineage>
</organism>
<keyword evidence="5" id="KW-0949">S-adenosyl-L-methionine</keyword>
<keyword evidence="3 8" id="KW-0489">Methyltransferase</keyword>
<dbReference type="Pfam" id="PF23016">
    <property type="entry name" value="RsmI_C"/>
    <property type="match status" value="1"/>
</dbReference>
<dbReference type="InterPro" id="IPR053910">
    <property type="entry name" value="RsmI_HTH"/>
</dbReference>
<keyword evidence="2" id="KW-0698">rRNA processing</keyword>
<dbReference type="EMBL" id="UOEC01000028">
    <property type="protein sequence ID" value="VAV87349.1"/>
    <property type="molecule type" value="Genomic_DNA"/>
</dbReference>
<dbReference type="FunFam" id="3.40.1010.10:FF:000007">
    <property type="entry name" value="Ribosomal RNA small subunit methyltransferase I"/>
    <property type="match status" value="1"/>
</dbReference>
<evidence type="ECO:0000256" key="3">
    <source>
        <dbReference type="ARBA" id="ARBA00022603"/>
    </source>
</evidence>
<feature type="domain" description="RsmI HTH" evidence="7">
    <location>
        <begin position="255"/>
        <end position="297"/>
    </location>
</feature>
<evidence type="ECO:0000259" key="7">
    <source>
        <dbReference type="Pfam" id="PF23016"/>
    </source>
</evidence>
<dbReference type="InterPro" id="IPR000878">
    <property type="entry name" value="4pyrrol_Mease"/>
</dbReference>
<evidence type="ECO:0000256" key="5">
    <source>
        <dbReference type="ARBA" id="ARBA00022691"/>
    </source>
</evidence>
<dbReference type="NCBIfam" id="TIGR00096">
    <property type="entry name" value="16S rRNA (cytidine(1402)-2'-O)-methyltransferase"/>
    <property type="match status" value="1"/>
</dbReference>
<dbReference type="GO" id="GO:0006364">
    <property type="term" value="P:rRNA processing"/>
    <property type="evidence" value="ECO:0007669"/>
    <property type="project" value="UniProtKB-KW"/>
</dbReference>
<evidence type="ECO:0000259" key="6">
    <source>
        <dbReference type="Pfam" id="PF00590"/>
    </source>
</evidence>
<proteinExistence type="inferred from homology"/>
<gene>
    <name evidence="8" type="ORF">MNBD_ALPHA08-1287</name>
</gene>
<reference evidence="8" key="1">
    <citation type="submission" date="2018-06" db="EMBL/GenBank/DDBJ databases">
        <authorList>
            <person name="Zhirakovskaya E."/>
        </authorList>
    </citation>
    <scope>NUCLEOTIDE SEQUENCE</scope>
</reference>
<dbReference type="EC" id="2.1.1.198" evidence="8"/>
<evidence type="ECO:0000256" key="2">
    <source>
        <dbReference type="ARBA" id="ARBA00022552"/>
    </source>
</evidence>
<sequence>MPTVNSSLPEFVIEGHKISARPIEAGLHITATPIGNMADITLRALNTLAAADLILCEDTRITSRLLQRYQIITPMKPYHDHNGAKVRPKVIEDIRAGKAIALVSDAGTPLISDPGFKLVHELRGCNLPVHMSPGVSAPIMALALCAFPSDKFQFCGFLPPKSAARCTVLAQTAGYHGVSLFFESPKRIERCLADAVKTIPDAQIAIGRELTKRFEEVMTGSPAQLLEEISQRGGIKGEITLAIWPGTAEIVEIDDERVTLALQEAVQSMPAAKAALEVAKMYGLQKRQLYDKAVQLKNAGKE</sequence>
<accession>A0A3B0R549</accession>
<dbReference type="InterPro" id="IPR014776">
    <property type="entry name" value="4pyrrole_Mease_sub2"/>
</dbReference>
<dbReference type="PIRSF" id="PIRSF005917">
    <property type="entry name" value="MTase_YraL"/>
    <property type="match status" value="1"/>
</dbReference>
<dbReference type="GO" id="GO:0032259">
    <property type="term" value="P:methylation"/>
    <property type="evidence" value="ECO:0007669"/>
    <property type="project" value="UniProtKB-KW"/>
</dbReference>
<dbReference type="InterPro" id="IPR008189">
    <property type="entry name" value="rRNA_ssu_MeTfrase_I"/>
</dbReference>
<dbReference type="Pfam" id="PF00590">
    <property type="entry name" value="TP_methylase"/>
    <property type="match status" value="1"/>
</dbReference>
<name>A0A3B0R549_9ZZZZ</name>
<protein>
    <submittedName>
        <fullName evidence="8">16S rRNA (Cytidine(1402)-2'-O)-methyltransferase</fullName>
        <ecNumber evidence="8">2.1.1.198</ecNumber>
    </submittedName>
</protein>
<dbReference type="InterPro" id="IPR014777">
    <property type="entry name" value="4pyrrole_Mease_sub1"/>
</dbReference>
<dbReference type="InterPro" id="IPR035996">
    <property type="entry name" value="4pyrrol_Methylase_sf"/>
</dbReference>
<dbReference type="PANTHER" id="PTHR46111">
    <property type="entry name" value="RIBOSOMAL RNA SMALL SUBUNIT METHYLTRANSFERASE I"/>
    <property type="match status" value="1"/>
</dbReference>
<keyword evidence="4 8" id="KW-0808">Transferase</keyword>
<evidence type="ECO:0000313" key="8">
    <source>
        <dbReference type="EMBL" id="VAV87349.1"/>
    </source>
</evidence>
<dbReference type="CDD" id="cd11648">
    <property type="entry name" value="RsmI"/>
    <property type="match status" value="1"/>
</dbReference>
<dbReference type="AlphaFoldDB" id="A0A3B0R549"/>
<dbReference type="Gene3D" id="3.30.950.10">
    <property type="entry name" value="Methyltransferase, Cobalt-precorrin-4 Transmethylase, Domain 2"/>
    <property type="match status" value="1"/>
</dbReference>
<evidence type="ECO:0000256" key="4">
    <source>
        <dbReference type="ARBA" id="ARBA00022679"/>
    </source>
</evidence>
<dbReference type="HAMAP" id="MF_01877">
    <property type="entry name" value="16SrRNA_methyltr_I"/>
    <property type="match status" value="1"/>
</dbReference>
<evidence type="ECO:0000256" key="1">
    <source>
        <dbReference type="ARBA" id="ARBA00022490"/>
    </source>
</evidence>
<dbReference type="PANTHER" id="PTHR46111:SF1">
    <property type="entry name" value="RIBOSOMAL RNA SMALL SUBUNIT METHYLTRANSFERASE I"/>
    <property type="match status" value="1"/>
</dbReference>